<name>A0A395M2W5_9BACT</name>
<proteinExistence type="predicted"/>
<comment type="caution">
    <text evidence="1">The sequence shown here is derived from an EMBL/GenBank/DDBJ whole genome shotgun (WGS) entry which is preliminary data.</text>
</comment>
<organism evidence="1 2">
    <name type="scientific">Candidatus Thermochlorobacter aerophilus</name>
    <dbReference type="NCBI Taxonomy" id="1868324"/>
    <lineage>
        <taxon>Bacteria</taxon>
        <taxon>Pseudomonadati</taxon>
        <taxon>Chlorobiota</taxon>
        <taxon>Chlorobiia</taxon>
        <taxon>Chlorobiales</taxon>
        <taxon>Candidatus Thermochlorobacteriaceae</taxon>
        <taxon>Candidatus Thermochlorobacter</taxon>
    </lineage>
</organism>
<dbReference type="SUPFAM" id="SSF52540">
    <property type="entry name" value="P-loop containing nucleoside triphosphate hydrolases"/>
    <property type="match status" value="1"/>
</dbReference>
<dbReference type="AlphaFoldDB" id="A0A395M2W5"/>
<dbReference type="Proteomes" id="UP000266389">
    <property type="component" value="Unassembled WGS sequence"/>
</dbReference>
<dbReference type="Pfam" id="PF13481">
    <property type="entry name" value="AAA_25"/>
    <property type="match status" value="1"/>
</dbReference>
<gene>
    <name evidence="1" type="ORF">D0433_06120</name>
</gene>
<evidence type="ECO:0000313" key="1">
    <source>
        <dbReference type="EMBL" id="RFM24558.1"/>
    </source>
</evidence>
<sequence length="433" mass="48777">MQDKHQTTNSQKAPIPRPVLTFADADGDVRTFCPACGEFALGIDEVNKQTIVKCSHCGFQGNANHFTVQHRDAMHTPVEAYPLQSLNGTPQAHNGTAPEAQAQPKLQLLLTKPISSWLNEAKAQPPITPLFDVFWLSGELAFLFGSTNVGKTILTVQLLDAISKGAKVQGFDGPKEPMKVCLFDFELSVRQFLKRHSDENGNVHQFSDNFLRSEIDPNTPLPEGMNFQDFILEEIERTIIEHRIEVVAIDNLTALLSNITETKDALELMHRLRLLKLRQNISMLVLSHSPKRDLSRPITKNDMVGSMHLLNLCDSAFAIGESMKETDVRYLKQVKCRSAEFKYDSENVAVFRIVKHDRFIGFEHIGFDDEREHLRARTDAEMNELDKKIIALHQSEPNLSFGEIARRMGTNKMRVSRVLKKASSGTLNTSTPF</sequence>
<reference evidence="1 2" key="1">
    <citation type="journal article" date="2011" name="ISME J.">
        <title>Community ecology of hot spring cyanobacterial mats: predominant populations and their functional potential.</title>
        <authorList>
            <person name="Klatt C.G."/>
            <person name="Wood J.M."/>
            <person name="Rusch D.B."/>
            <person name="Bateson M.M."/>
            <person name="Hamamura N."/>
            <person name="Heidelberg J.F."/>
            <person name="Grossman A.R."/>
            <person name="Bhaya D."/>
            <person name="Cohan F.M."/>
            <person name="Kuhl M."/>
            <person name="Bryant D.A."/>
            <person name="Ward D.M."/>
        </authorList>
    </citation>
    <scope>NUCLEOTIDE SEQUENCE [LARGE SCALE GENOMIC DNA]</scope>
    <source>
        <strain evidence="1">OS</strain>
    </source>
</reference>
<accession>A0A395M2W5</accession>
<evidence type="ECO:0000313" key="2">
    <source>
        <dbReference type="Proteomes" id="UP000266389"/>
    </source>
</evidence>
<dbReference type="InterPro" id="IPR027417">
    <property type="entry name" value="P-loop_NTPase"/>
</dbReference>
<dbReference type="EMBL" id="PHFL01000039">
    <property type="protein sequence ID" value="RFM24558.1"/>
    <property type="molecule type" value="Genomic_DNA"/>
</dbReference>
<protein>
    <submittedName>
        <fullName evidence="1">LuxR family transcriptional regulator</fullName>
    </submittedName>
</protein>
<dbReference type="Gene3D" id="3.40.50.300">
    <property type="entry name" value="P-loop containing nucleotide triphosphate hydrolases"/>
    <property type="match status" value="1"/>
</dbReference>